<keyword evidence="6" id="KW-1185">Reference proteome</keyword>
<evidence type="ECO:0000256" key="1">
    <source>
        <dbReference type="ARBA" id="ARBA00001933"/>
    </source>
</evidence>
<dbReference type="InterPro" id="IPR022644">
    <property type="entry name" value="De-COase2_N"/>
</dbReference>
<evidence type="ECO:0000256" key="2">
    <source>
        <dbReference type="ARBA" id="ARBA00022898"/>
    </source>
</evidence>
<reference evidence="5 6" key="1">
    <citation type="submission" date="2021-07" db="EMBL/GenBank/DDBJ databases">
        <title>Mesonia aestuariivivens sp. nov., isolated from a tidal flat.</title>
        <authorList>
            <person name="Kim Y.-O."/>
            <person name="Yoon J.-H."/>
        </authorList>
    </citation>
    <scope>NUCLEOTIDE SEQUENCE [LARGE SCALE GENOMIC DNA]</scope>
    <source>
        <strain evidence="5 6">JHPTF-M18</strain>
    </source>
</reference>
<accession>A0ABS6W520</accession>
<dbReference type="Proteomes" id="UP000719267">
    <property type="component" value="Unassembled WGS sequence"/>
</dbReference>
<proteinExistence type="predicted"/>
<dbReference type="PANTHER" id="PTHR43727:SF2">
    <property type="entry name" value="GROUP IV DECARBOXYLASE"/>
    <property type="match status" value="1"/>
</dbReference>
<gene>
    <name evidence="5" type="ORF">KW502_14330</name>
</gene>
<name>A0ABS6W520_9FLAO</name>
<comment type="cofactor">
    <cofactor evidence="1">
        <name>pyridoxal 5'-phosphate</name>
        <dbReference type="ChEBI" id="CHEBI:597326"/>
    </cofactor>
</comment>
<sequence length="487" mass="55616">MKKAMYSKGNQKQGLTPITSPWMHQLMEQPQIIQELFKTYGSPLNILHPKSLCLNREKFQDVFKELEVDGQIFYARKANKAKAFVAQALADHIGVDTASTRELSETLTLGASKDQVVLTAAIKTEDQLQIALENEVVVMIDNDDESKLINRLAKEMGVNARVAFRLSGFTFEDEKLYSRFGFDVDSFEDYITQLVGQDKAYTHLQVEGFHFHLDGYSIPQRSDALLQCIKLIRKLKNKGFEFRFIDMGGGILINYLASQSEWKNFDHLLKESLRQETAPVTFNYQGLGYWLEDGQVKGKRATYPYYNQVHGEQFLKEVLSFKTTQGKSLAELLNKEKLQIRIEPGRSLVNQAGITMAKVIHRKQDAKGQWLVGLEMNMSQMMSSSADFMLDPYVMYQNLEEEEAENAAVEVYFTGAYCLERDILLKRKITLPQLPAIGDIVVFVNTAGYMMHFFETEAHLFELAPNLVFTPKSHQISTRDFVKDADI</sequence>
<evidence type="ECO:0000259" key="3">
    <source>
        <dbReference type="Pfam" id="PF00278"/>
    </source>
</evidence>
<evidence type="ECO:0000313" key="5">
    <source>
        <dbReference type="EMBL" id="MBW2962962.1"/>
    </source>
</evidence>
<dbReference type="EMBL" id="JAHWDF010000023">
    <property type="protein sequence ID" value="MBW2962962.1"/>
    <property type="molecule type" value="Genomic_DNA"/>
</dbReference>
<dbReference type="RefSeq" id="WP_219041245.1">
    <property type="nucleotide sequence ID" value="NZ_JAHWDF010000023.1"/>
</dbReference>
<evidence type="ECO:0000313" key="6">
    <source>
        <dbReference type="Proteomes" id="UP000719267"/>
    </source>
</evidence>
<comment type="caution">
    <text evidence="5">The sequence shown here is derived from an EMBL/GenBank/DDBJ whole genome shotgun (WGS) entry which is preliminary data.</text>
</comment>
<dbReference type="Pfam" id="PF02784">
    <property type="entry name" value="Orn_Arg_deC_N"/>
    <property type="match status" value="1"/>
</dbReference>
<feature type="domain" description="Orn/DAP/Arg decarboxylase 2 C-terminal" evidence="3">
    <location>
        <begin position="346"/>
        <end position="446"/>
    </location>
</feature>
<protein>
    <submittedName>
        <fullName evidence="5">Y4yA family PLP-dependent enzyme</fullName>
    </submittedName>
</protein>
<dbReference type="Pfam" id="PF00278">
    <property type="entry name" value="Orn_DAP_Arg_deC"/>
    <property type="match status" value="1"/>
</dbReference>
<keyword evidence="2" id="KW-0663">Pyridoxal phosphate</keyword>
<dbReference type="InterPro" id="IPR022643">
    <property type="entry name" value="De-COase2_C"/>
</dbReference>
<feature type="domain" description="Orn/DAP/Arg decarboxylase 2 N-terminal" evidence="4">
    <location>
        <begin position="57"/>
        <end position="274"/>
    </location>
</feature>
<dbReference type="PANTHER" id="PTHR43727">
    <property type="entry name" value="DIAMINOPIMELATE DECARBOXYLASE"/>
    <property type="match status" value="1"/>
</dbReference>
<evidence type="ECO:0000259" key="4">
    <source>
        <dbReference type="Pfam" id="PF02784"/>
    </source>
</evidence>
<organism evidence="5 6">
    <name type="scientific">Mesonia aestuariivivens</name>
    <dbReference type="NCBI Taxonomy" id="2796128"/>
    <lineage>
        <taxon>Bacteria</taxon>
        <taxon>Pseudomonadati</taxon>
        <taxon>Bacteroidota</taxon>
        <taxon>Flavobacteriia</taxon>
        <taxon>Flavobacteriales</taxon>
        <taxon>Flavobacteriaceae</taxon>
        <taxon>Mesonia</taxon>
    </lineage>
</organism>